<accession>A0A6G0WW22</accession>
<evidence type="ECO:0000256" key="1">
    <source>
        <dbReference type="SAM" id="Phobius"/>
    </source>
</evidence>
<feature type="transmembrane region" description="Helical" evidence="1">
    <location>
        <begin position="20"/>
        <end position="48"/>
    </location>
</feature>
<feature type="transmembrane region" description="Helical" evidence="1">
    <location>
        <begin position="105"/>
        <end position="130"/>
    </location>
</feature>
<gene>
    <name evidence="2" type="ORF">Ae201684_010980</name>
</gene>
<keyword evidence="3" id="KW-1185">Reference proteome</keyword>
<reference evidence="2 3" key="1">
    <citation type="submission" date="2019-07" db="EMBL/GenBank/DDBJ databases">
        <title>Genomics analysis of Aphanomyces spp. identifies a new class of oomycete effector associated with host adaptation.</title>
        <authorList>
            <person name="Gaulin E."/>
        </authorList>
    </citation>
    <scope>NUCLEOTIDE SEQUENCE [LARGE SCALE GENOMIC DNA]</scope>
    <source>
        <strain evidence="2 3">ATCC 201684</strain>
    </source>
</reference>
<dbReference type="Proteomes" id="UP000481153">
    <property type="component" value="Unassembled WGS sequence"/>
</dbReference>
<protein>
    <submittedName>
        <fullName evidence="2">Uncharacterized protein</fullName>
    </submittedName>
</protein>
<evidence type="ECO:0000313" key="2">
    <source>
        <dbReference type="EMBL" id="KAF0731674.1"/>
    </source>
</evidence>
<feature type="transmembrane region" description="Helical" evidence="1">
    <location>
        <begin position="150"/>
        <end position="170"/>
    </location>
</feature>
<dbReference type="EMBL" id="VJMJ01000140">
    <property type="protein sequence ID" value="KAF0731674.1"/>
    <property type="molecule type" value="Genomic_DNA"/>
</dbReference>
<name>A0A6G0WW22_9STRA</name>
<evidence type="ECO:0000313" key="3">
    <source>
        <dbReference type="Proteomes" id="UP000481153"/>
    </source>
</evidence>
<proteinExistence type="predicted"/>
<keyword evidence="1" id="KW-0472">Membrane</keyword>
<keyword evidence="1" id="KW-0812">Transmembrane</keyword>
<dbReference type="VEuPathDB" id="FungiDB:AeMF1_011926"/>
<dbReference type="AlphaFoldDB" id="A0A6G0WW22"/>
<organism evidence="2 3">
    <name type="scientific">Aphanomyces euteiches</name>
    <dbReference type="NCBI Taxonomy" id="100861"/>
    <lineage>
        <taxon>Eukaryota</taxon>
        <taxon>Sar</taxon>
        <taxon>Stramenopiles</taxon>
        <taxon>Oomycota</taxon>
        <taxon>Saprolegniomycetes</taxon>
        <taxon>Saprolegniales</taxon>
        <taxon>Verrucalvaceae</taxon>
        <taxon>Aphanomyces</taxon>
    </lineage>
</organism>
<comment type="caution">
    <text evidence="2">The sequence shown here is derived from an EMBL/GenBank/DDBJ whole genome shotgun (WGS) entry which is preliminary data.</text>
</comment>
<dbReference type="PROSITE" id="PS51257">
    <property type="entry name" value="PROKAR_LIPOPROTEIN"/>
    <property type="match status" value="1"/>
</dbReference>
<keyword evidence="1" id="KW-1133">Transmembrane helix</keyword>
<sequence length="215" mass="23852">MDRLVVQANALTLKQIAFHVANILFAVIACCIMWLTVAVCIVLSPVLLSMRSLTHWLCQIIRRVAQVDIHLYNSITPQGEHIFVSLTDAHELLATVLYFACIKPLVALATSVVAVGLILVSFGLMLLSIFPEALVDPHHRTAMPPAPTPLNFLLGSFFLYLSVFMIHWTARRASFATRYLCCDGLEIYRYVYGIPIPMSNQLSSRSMGFGTGVIV</sequence>